<reference evidence="1 2" key="1">
    <citation type="submission" date="2014-02" db="EMBL/GenBank/DDBJ databases">
        <title>Draft genome sequence of Lysinibacillus boronitolerans NBRC 103108.</title>
        <authorList>
            <person name="Zhang F."/>
            <person name="Wang G."/>
            <person name="Zhang L."/>
        </authorList>
    </citation>
    <scope>NUCLEOTIDE SEQUENCE [LARGE SCALE GENOMIC DNA]</scope>
    <source>
        <strain evidence="1 2">NBRC 103108</strain>
    </source>
</reference>
<evidence type="ECO:0008006" key="3">
    <source>
        <dbReference type="Google" id="ProtNLM"/>
    </source>
</evidence>
<dbReference type="Proteomes" id="UP000030487">
    <property type="component" value="Unassembled WGS sequence"/>
</dbReference>
<gene>
    <name evidence="1" type="ORF">CD31_21645</name>
</gene>
<accession>A0ABR4XU10</accession>
<protein>
    <recommendedName>
        <fullName evidence="3">Lipoprotein</fullName>
    </recommendedName>
</protein>
<organism evidence="1 2">
    <name type="scientific">Lysinibacillus boronitolerans JCM 21713 = 10a = NBRC 103108</name>
    <dbReference type="NCBI Taxonomy" id="1294264"/>
    <lineage>
        <taxon>Bacteria</taxon>
        <taxon>Bacillati</taxon>
        <taxon>Bacillota</taxon>
        <taxon>Bacilli</taxon>
        <taxon>Bacillales</taxon>
        <taxon>Bacillaceae</taxon>
        <taxon>Lysinibacillus</taxon>
    </lineage>
</organism>
<proteinExistence type="predicted"/>
<dbReference type="EMBL" id="JPVR01000081">
    <property type="protein sequence ID" value="KGR80724.1"/>
    <property type="molecule type" value="Genomic_DNA"/>
</dbReference>
<evidence type="ECO:0000313" key="1">
    <source>
        <dbReference type="EMBL" id="KGR80724.1"/>
    </source>
</evidence>
<evidence type="ECO:0000313" key="2">
    <source>
        <dbReference type="Proteomes" id="UP000030487"/>
    </source>
</evidence>
<sequence length="228" mass="25862">MGFIRKKFLIVVLSIIGVLLLSFGLASLNGCAEKNISAPPKSAEIQMLEKIEVKLVGKYKIGTYSINTHVDNNSQDIDIDVLGSQEYYDSVKHEIKDVVRNLIKSTKFEEYNVNVKKGEIRQRITEEELERNNLLVEIAKKINNELSNAYPNKIDGGVDLRIPPPEAPQELIVEVSTLLDGEKQEALGREIERTIYTTLEKKLASNKLLKESTVKIYIYNKNKEKIKT</sequence>
<dbReference type="RefSeq" id="WP_036080769.1">
    <property type="nucleotide sequence ID" value="NZ_AVCW01000001.1"/>
</dbReference>
<comment type="caution">
    <text evidence="1">The sequence shown here is derived from an EMBL/GenBank/DDBJ whole genome shotgun (WGS) entry which is preliminary data.</text>
</comment>
<keyword evidence="2" id="KW-1185">Reference proteome</keyword>
<name>A0ABR4XU10_9BACI</name>